<evidence type="ECO:0000256" key="4">
    <source>
        <dbReference type="ARBA" id="ARBA00022801"/>
    </source>
</evidence>
<dbReference type="AlphaFoldDB" id="A0A166B051"/>
<sequence>MNNENLMSNENCKYIDIGVNLLHKSFNKDNDEVVKMAESVGVSPLIITGTTESNSLETIKYIEEYNKTHGNKLFSTAGIHPHNAQDFNSQSIPNLEKMAKNPYVVAIGECGLDYNRNFSPQDVQRLVFEEQIKLAIKLETPLFLHDRESFPDFSDILEKYIDDIPNFVVHCFTGKKEELEKYLELGAYIGITGWICDERRGQDLLKLINEIPLDHFMIETDAPFLIPRDLNPKPKSHRNSPLHLPHIAETIANELGEDLSKIANITHKNSKKFFNL</sequence>
<dbReference type="PIRSF" id="PIRSF005902">
    <property type="entry name" value="DNase_TatD"/>
    <property type="match status" value="1"/>
</dbReference>
<evidence type="ECO:0000256" key="7">
    <source>
        <dbReference type="PIRSR" id="PIRSR005902-1"/>
    </source>
</evidence>
<proteinExistence type="predicted"/>
<keyword evidence="1" id="KW-0963">Cytoplasm</keyword>
<keyword evidence="4 8" id="KW-0378">Hydrolase</keyword>
<organism evidence="8 9">
    <name type="scientific">Methanobrevibacter curvatus</name>
    <dbReference type="NCBI Taxonomy" id="49547"/>
    <lineage>
        <taxon>Archaea</taxon>
        <taxon>Methanobacteriati</taxon>
        <taxon>Methanobacteriota</taxon>
        <taxon>Methanomada group</taxon>
        <taxon>Methanobacteria</taxon>
        <taxon>Methanobacteriales</taxon>
        <taxon>Methanobacteriaceae</taxon>
        <taxon>Methanobrevibacter</taxon>
    </lineage>
</organism>
<dbReference type="Pfam" id="PF01026">
    <property type="entry name" value="TatD_DNase"/>
    <property type="match status" value="1"/>
</dbReference>
<accession>A0A166B051</accession>
<keyword evidence="5" id="KW-0269">Exonuclease</keyword>
<dbReference type="FunFam" id="3.20.20.140:FF:000018">
    <property type="entry name" value="3'-5' ssDNA/RNA exonuclease TatD"/>
    <property type="match status" value="1"/>
</dbReference>
<comment type="caution">
    <text evidence="8">The sequence shown here is derived from an EMBL/GenBank/DDBJ whole genome shotgun (WGS) entry which is preliminary data.</text>
</comment>
<evidence type="ECO:0000313" key="8">
    <source>
        <dbReference type="EMBL" id="KZX12694.1"/>
    </source>
</evidence>
<dbReference type="InterPro" id="IPR001130">
    <property type="entry name" value="TatD-like"/>
</dbReference>
<feature type="binding site" evidence="7">
    <location>
        <position position="145"/>
    </location>
    <ligand>
        <name>a divalent metal cation</name>
        <dbReference type="ChEBI" id="CHEBI:60240"/>
        <label>2</label>
    </ligand>
</feature>
<evidence type="ECO:0000313" key="9">
    <source>
        <dbReference type="Proteomes" id="UP000077245"/>
    </source>
</evidence>
<dbReference type="InterPro" id="IPR032466">
    <property type="entry name" value="Metal_Hydrolase"/>
</dbReference>
<dbReference type="GO" id="GO:0004527">
    <property type="term" value="F:exonuclease activity"/>
    <property type="evidence" value="ECO:0007669"/>
    <property type="project" value="UniProtKB-KW"/>
</dbReference>
<evidence type="ECO:0000256" key="3">
    <source>
        <dbReference type="ARBA" id="ARBA00022723"/>
    </source>
</evidence>
<keyword evidence="6" id="KW-0460">Magnesium</keyword>
<dbReference type="Gene3D" id="3.20.20.140">
    <property type="entry name" value="Metal-dependent hydrolases"/>
    <property type="match status" value="1"/>
</dbReference>
<dbReference type="STRING" id="49547.MBCUR_09470"/>
<feature type="binding site" evidence="7">
    <location>
        <position position="170"/>
    </location>
    <ligand>
        <name>a divalent metal cation</name>
        <dbReference type="ChEBI" id="CHEBI:60240"/>
        <label>2</label>
    </ligand>
</feature>
<dbReference type="SUPFAM" id="SSF51556">
    <property type="entry name" value="Metallo-dependent hydrolases"/>
    <property type="match status" value="1"/>
</dbReference>
<evidence type="ECO:0000256" key="6">
    <source>
        <dbReference type="ARBA" id="ARBA00022842"/>
    </source>
</evidence>
<dbReference type="PATRIC" id="fig|49547.3.peg.1016"/>
<keyword evidence="9" id="KW-1185">Reference proteome</keyword>
<dbReference type="InterPro" id="IPR050891">
    <property type="entry name" value="TatD-type_Hydrolase"/>
</dbReference>
<dbReference type="PANTHER" id="PTHR10060">
    <property type="entry name" value="TATD FAMILY DEOXYRIBONUCLEASE"/>
    <property type="match status" value="1"/>
</dbReference>
<keyword evidence="3 7" id="KW-0479">Metal-binding</keyword>
<feature type="binding site" evidence="7">
    <location>
        <position position="221"/>
    </location>
    <ligand>
        <name>a divalent metal cation</name>
        <dbReference type="ChEBI" id="CHEBI:60240"/>
        <label>1</label>
    </ligand>
</feature>
<name>A0A166B051_9EURY</name>
<keyword evidence="2" id="KW-0540">Nuclease</keyword>
<evidence type="ECO:0000256" key="1">
    <source>
        <dbReference type="ARBA" id="ARBA00022490"/>
    </source>
</evidence>
<protein>
    <submittedName>
        <fullName evidence="8">Tat-linked quality control protein TatD</fullName>
        <ecNumber evidence="8">3.1.21.-</ecNumber>
    </submittedName>
</protein>
<dbReference type="EC" id="3.1.21.-" evidence="8"/>
<dbReference type="EMBL" id="LWMV01000163">
    <property type="protein sequence ID" value="KZX12694.1"/>
    <property type="molecule type" value="Genomic_DNA"/>
</dbReference>
<gene>
    <name evidence="8" type="primary">tatD_1</name>
    <name evidence="8" type="ORF">MBCUR_09470</name>
</gene>
<evidence type="ECO:0000256" key="2">
    <source>
        <dbReference type="ARBA" id="ARBA00022722"/>
    </source>
</evidence>
<dbReference type="Proteomes" id="UP000077245">
    <property type="component" value="Unassembled WGS sequence"/>
</dbReference>
<feature type="binding site" evidence="7">
    <location>
        <position position="109"/>
    </location>
    <ligand>
        <name>a divalent metal cation</name>
        <dbReference type="ChEBI" id="CHEBI:60240"/>
        <label>1</label>
    </ligand>
</feature>
<dbReference type="CDD" id="cd01310">
    <property type="entry name" value="TatD_DNAse"/>
    <property type="match status" value="1"/>
</dbReference>
<reference evidence="8 9" key="1">
    <citation type="submission" date="2016-04" db="EMBL/GenBank/DDBJ databases">
        <title>Genome sequence of Methanobrevibacter curvatus DSM 11111.</title>
        <authorList>
            <person name="Poehlein A."/>
            <person name="Seedorf H."/>
            <person name="Daniel R."/>
        </authorList>
    </citation>
    <scope>NUCLEOTIDE SEQUENCE [LARGE SCALE GENOMIC DNA]</scope>
    <source>
        <strain evidence="8 9">DSM 11111</strain>
    </source>
</reference>
<evidence type="ECO:0000256" key="5">
    <source>
        <dbReference type="ARBA" id="ARBA00022839"/>
    </source>
</evidence>
<dbReference type="PANTHER" id="PTHR10060:SF15">
    <property type="entry name" value="DEOXYRIBONUCLEASE TATDN1"/>
    <property type="match status" value="1"/>
</dbReference>
<dbReference type="GO" id="GO:0046872">
    <property type="term" value="F:metal ion binding"/>
    <property type="evidence" value="ECO:0007669"/>
    <property type="project" value="UniProtKB-KW"/>
</dbReference>